<accession>A0ABS3M749</accession>
<evidence type="ECO:0000313" key="2">
    <source>
        <dbReference type="Proteomes" id="UP000664265"/>
    </source>
</evidence>
<proteinExistence type="predicted"/>
<sequence length="143" mass="16876">MEDGNVTMMYQGRVHTFRKSELRPLQEEALQEMRQLVMELMSGNDTTPLAWKSTSTDLVEMINDVYMVCDVKDARGCSLTFTYMVETIYRRFMKPVPKNPRSYAYRAKMRKSVRQSSLIDRWVLMKLNGMEPRSVFVVRSERE</sequence>
<organism evidence="1 2">
    <name type="scientific">Prevotella illustrans</name>
    <dbReference type="NCBI Taxonomy" id="2800387"/>
    <lineage>
        <taxon>Bacteria</taxon>
        <taxon>Pseudomonadati</taxon>
        <taxon>Bacteroidota</taxon>
        <taxon>Bacteroidia</taxon>
        <taxon>Bacteroidales</taxon>
        <taxon>Prevotellaceae</taxon>
        <taxon>Prevotella</taxon>
    </lineage>
</organism>
<evidence type="ECO:0000313" key="1">
    <source>
        <dbReference type="EMBL" id="MBO1364018.1"/>
    </source>
</evidence>
<comment type="caution">
    <text evidence="1">The sequence shown here is derived from an EMBL/GenBank/DDBJ whole genome shotgun (WGS) entry which is preliminary data.</text>
</comment>
<name>A0ABS3M749_9BACT</name>
<keyword evidence="2" id="KW-1185">Reference proteome</keyword>
<reference evidence="1 2" key="1">
    <citation type="submission" date="2021-01" db="EMBL/GenBank/DDBJ databases">
        <title>Prevotella A2931 sp. nov.</title>
        <authorList>
            <person name="Buhl M."/>
            <person name="Oberhettinger P."/>
        </authorList>
    </citation>
    <scope>NUCLEOTIDE SEQUENCE [LARGE SCALE GENOMIC DNA]</scope>
    <source>
        <strain evidence="1 2">A2931</strain>
    </source>
</reference>
<gene>
    <name evidence="1" type="ORF">JHU38_09590</name>
</gene>
<dbReference type="Proteomes" id="UP000664265">
    <property type="component" value="Unassembled WGS sequence"/>
</dbReference>
<dbReference type="EMBL" id="JAERMS010000034">
    <property type="protein sequence ID" value="MBO1364018.1"/>
    <property type="molecule type" value="Genomic_DNA"/>
</dbReference>
<dbReference type="RefSeq" id="WP_146156984.1">
    <property type="nucleotide sequence ID" value="NZ_JAERMS010000034.1"/>
</dbReference>
<protein>
    <submittedName>
        <fullName evidence="1">Uncharacterized protein</fullName>
    </submittedName>
</protein>